<feature type="domain" description="AP2-like integrase N-terminal" evidence="1">
    <location>
        <begin position="15"/>
        <end position="49"/>
    </location>
</feature>
<accession>A0A261FAT6</accession>
<dbReference type="InterPro" id="IPR028259">
    <property type="entry name" value="AP2-like_int_N"/>
</dbReference>
<dbReference type="Proteomes" id="UP000228976">
    <property type="component" value="Unassembled WGS sequence"/>
</dbReference>
<dbReference type="OrthoDB" id="1822491at2"/>
<dbReference type="RefSeq" id="WP_094689598.1">
    <property type="nucleotide sequence ID" value="NZ_JACBYZ010000001.1"/>
</dbReference>
<proteinExistence type="predicted"/>
<reference evidence="2 3" key="1">
    <citation type="journal article" date="2017" name="BMC Genomics">
        <title>Comparative genomic and phylogenomic analyses of the Bifidobacteriaceae family.</title>
        <authorList>
            <person name="Lugli G.A."/>
            <person name="Milani C."/>
            <person name="Turroni F."/>
            <person name="Duranti S."/>
            <person name="Mancabelli L."/>
            <person name="Mangifesta M."/>
            <person name="Ferrario C."/>
            <person name="Modesto M."/>
            <person name="Mattarelli P."/>
            <person name="Jiri K."/>
            <person name="van Sinderen D."/>
            <person name="Ventura M."/>
        </authorList>
    </citation>
    <scope>NUCLEOTIDE SEQUENCE [LARGE SCALE GENOMIC DNA]</scope>
    <source>
        <strain evidence="2 3">LMG 21773</strain>
    </source>
</reference>
<dbReference type="EMBL" id="MWWU01000002">
    <property type="protein sequence ID" value="OZG56026.1"/>
    <property type="molecule type" value="Genomic_DNA"/>
</dbReference>
<name>A0A261FAT6_9BIFI</name>
<organism evidence="2 3">
    <name type="scientific">Aeriscardovia aeriphila</name>
    <dbReference type="NCBI Taxonomy" id="218139"/>
    <lineage>
        <taxon>Bacteria</taxon>
        <taxon>Bacillati</taxon>
        <taxon>Actinomycetota</taxon>
        <taxon>Actinomycetes</taxon>
        <taxon>Bifidobacteriales</taxon>
        <taxon>Bifidobacteriaceae</taxon>
        <taxon>Aeriscardovia</taxon>
    </lineage>
</organism>
<dbReference type="AlphaFoldDB" id="A0A261FAT6"/>
<dbReference type="Pfam" id="PF14657">
    <property type="entry name" value="Arm-DNA-bind_4"/>
    <property type="match status" value="1"/>
</dbReference>
<protein>
    <submittedName>
        <fullName evidence="2">Integrase</fullName>
    </submittedName>
</protein>
<comment type="caution">
    <text evidence="2">The sequence shown here is derived from an EMBL/GenBank/DDBJ whole genome shotgun (WGS) entry which is preliminary data.</text>
</comment>
<keyword evidence="3" id="KW-1185">Reference proteome</keyword>
<evidence type="ECO:0000259" key="1">
    <source>
        <dbReference type="Pfam" id="PF14657"/>
    </source>
</evidence>
<evidence type="ECO:0000313" key="3">
    <source>
        <dbReference type="Proteomes" id="UP000228976"/>
    </source>
</evidence>
<sequence>MSVEPYKNTEGRTMYSVRYIKPDGKRTRRRGFKLRRDAVLWEAQHVTQAKAAGTFVDTSNVNVTVSTLYDSWIARKKMSIKPSYLDDLEQAWEKYVRPV</sequence>
<gene>
    <name evidence="2" type="ORF">AEAE_0514</name>
</gene>
<evidence type="ECO:0000313" key="2">
    <source>
        <dbReference type="EMBL" id="OZG56026.1"/>
    </source>
</evidence>